<gene>
    <name evidence="7" type="primary">pstS</name>
    <name evidence="7" type="ORF">ENT87_02655</name>
</gene>
<dbReference type="InterPro" id="IPR024370">
    <property type="entry name" value="PBP_domain"/>
</dbReference>
<dbReference type="GO" id="GO:0035435">
    <property type="term" value="P:phosphate ion transmembrane transport"/>
    <property type="evidence" value="ECO:0007669"/>
    <property type="project" value="InterPro"/>
</dbReference>
<organism evidence="7">
    <name type="scientific">Ignisphaera aggregans</name>
    <dbReference type="NCBI Taxonomy" id="334771"/>
    <lineage>
        <taxon>Archaea</taxon>
        <taxon>Thermoproteota</taxon>
        <taxon>Thermoprotei</taxon>
        <taxon>Desulfurococcales</taxon>
        <taxon>Desulfurococcaceae</taxon>
        <taxon>Ignisphaera</taxon>
    </lineage>
</organism>
<dbReference type="GO" id="GO:0043190">
    <property type="term" value="C:ATP-binding cassette (ABC) transporter complex"/>
    <property type="evidence" value="ECO:0007669"/>
    <property type="project" value="InterPro"/>
</dbReference>
<reference evidence="7" key="1">
    <citation type="journal article" date="2020" name="mSystems">
        <title>Genome- and Community-Level Interaction Insights into Carbon Utilization and Element Cycling Functions of Hydrothermarchaeota in Hydrothermal Sediment.</title>
        <authorList>
            <person name="Zhou Z."/>
            <person name="Liu Y."/>
            <person name="Xu W."/>
            <person name="Pan J."/>
            <person name="Luo Z.H."/>
            <person name="Li M."/>
        </authorList>
    </citation>
    <scope>NUCLEOTIDE SEQUENCE [LARGE SCALE GENOMIC DNA]</scope>
    <source>
        <strain evidence="7">SpSt-618</strain>
    </source>
</reference>
<evidence type="ECO:0000259" key="6">
    <source>
        <dbReference type="Pfam" id="PF12849"/>
    </source>
</evidence>
<name>A0A7J3I6L8_9CREN</name>
<dbReference type="AlphaFoldDB" id="A0A7J3I6L8"/>
<evidence type="ECO:0000313" key="7">
    <source>
        <dbReference type="EMBL" id="HGN36434.1"/>
    </source>
</evidence>
<keyword evidence="5" id="KW-1133">Transmembrane helix</keyword>
<dbReference type="PANTHER" id="PTHR42996">
    <property type="entry name" value="PHOSPHATE-BINDING PROTEIN PSTS"/>
    <property type="match status" value="1"/>
</dbReference>
<comment type="similarity">
    <text evidence="1 4">Belongs to the PstS family.</text>
</comment>
<dbReference type="PIRSF" id="PIRSF002756">
    <property type="entry name" value="PstS"/>
    <property type="match status" value="1"/>
</dbReference>
<keyword evidence="5" id="KW-0472">Membrane</keyword>
<feature type="transmembrane region" description="Helical" evidence="5">
    <location>
        <begin position="7"/>
        <end position="29"/>
    </location>
</feature>
<protein>
    <recommendedName>
        <fullName evidence="4">Phosphate-binding protein</fullName>
    </recommendedName>
</protein>
<dbReference type="InterPro" id="IPR005673">
    <property type="entry name" value="ABC_phos-bd_PstS"/>
</dbReference>
<dbReference type="Gene3D" id="3.40.190.10">
    <property type="entry name" value="Periplasmic binding protein-like II"/>
    <property type="match status" value="2"/>
</dbReference>
<keyword evidence="3 4" id="KW-0592">Phosphate transport</keyword>
<dbReference type="SUPFAM" id="SSF53850">
    <property type="entry name" value="Periplasmic binding protein-like II"/>
    <property type="match status" value="1"/>
</dbReference>
<accession>A0A7J3I6L8</accession>
<evidence type="ECO:0000256" key="4">
    <source>
        <dbReference type="PIRNR" id="PIRNR002756"/>
    </source>
</evidence>
<dbReference type="Pfam" id="PF12849">
    <property type="entry name" value="PBP_like_2"/>
    <property type="match status" value="1"/>
</dbReference>
<comment type="caution">
    <text evidence="7">The sequence shown here is derived from an EMBL/GenBank/DDBJ whole genome shotgun (WGS) entry which is preliminary data.</text>
</comment>
<dbReference type="InterPro" id="IPR050962">
    <property type="entry name" value="Phosphate-bind_PstS"/>
</dbReference>
<dbReference type="EMBL" id="DTAI01000079">
    <property type="protein sequence ID" value="HGN36434.1"/>
    <property type="molecule type" value="Genomic_DNA"/>
</dbReference>
<evidence type="ECO:0000256" key="3">
    <source>
        <dbReference type="ARBA" id="ARBA00022592"/>
    </source>
</evidence>
<keyword evidence="2 4" id="KW-0813">Transport</keyword>
<evidence type="ECO:0000256" key="5">
    <source>
        <dbReference type="SAM" id="Phobius"/>
    </source>
</evidence>
<sequence>MVSRKLSIVLSIIVVAIVILASTAILFGFSGAIGSERTVTVTITETAYKTPTVTTVIMPTPTTRYTPSPEVRGVSISGAGASFPYPQIAQWIKLFQNASGVEITYQSVGSGAGQKMFLSDRVVDFGCSDPPLSKSQWEQYRGHAIQIPWIMGAVVVVYNVPEIPNGYSLRLTGEVIAKIYRGEIEYWDDPAIKELNREIADKLPHQPIIAVHRSDASGTTEVFTVFLYKSAPNTWSSELVGKQVNWPVDNTGRGVGGKGNEGVTAIVLQNRYSIGYVEWSYATEFKLPIAMVMNAAGRFVLPTAESISSAARGVALPSSPMDDFSHTLYEVVYSVNEDAYPIASFTYVFLWKKYDDSRKALALSEFLRWIVYEGYGSMVPGYAAPPPEVVDLLLQAASIIAG</sequence>
<dbReference type="GO" id="GO:0042301">
    <property type="term" value="F:phosphate ion binding"/>
    <property type="evidence" value="ECO:0007669"/>
    <property type="project" value="InterPro"/>
</dbReference>
<evidence type="ECO:0000256" key="1">
    <source>
        <dbReference type="ARBA" id="ARBA00008725"/>
    </source>
</evidence>
<dbReference type="PANTHER" id="PTHR42996:SF1">
    <property type="entry name" value="PHOSPHATE-BINDING PROTEIN PSTS"/>
    <property type="match status" value="1"/>
</dbReference>
<evidence type="ECO:0000256" key="2">
    <source>
        <dbReference type="ARBA" id="ARBA00022448"/>
    </source>
</evidence>
<dbReference type="NCBIfam" id="TIGR00975">
    <property type="entry name" value="3a0107s03"/>
    <property type="match status" value="1"/>
</dbReference>
<dbReference type="CDD" id="cd13565">
    <property type="entry name" value="PBP2_PstS"/>
    <property type="match status" value="1"/>
</dbReference>
<proteinExistence type="inferred from homology"/>
<keyword evidence="5" id="KW-0812">Transmembrane</keyword>
<feature type="domain" description="PBP" evidence="6">
    <location>
        <begin position="75"/>
        <end position="371"/>
    </location>
</feature>